<dbReference type="EC" id="2.3.2.27" evidence="6"/>
<dbReference type="GO" id="GO:0000151">
    <property type="term" value="C:ubiquitin ligase complex"/>
    <property type="evidence" value="ECO:0007669"/>
    <property type="project" value="InterPro"/>
</dbReference>
<dbReference type="Gene3D" id="3.30.40.10">
    <property type="entry name" value="Zinc/RING finger domain, C3HC4 (zinc finger)"/>
    <property type="match status" value="1"/>
</dbReference>
<evidence type="ECO:0000256" key="3">
    <source>
        <dbReference type="ARBA" id="ARBA00004496"/>
    </source>
</evidence>
<evidence type="ECO:0000313" key="19">
    <source>
        <dbReference type="Proteomes" id="UP000198287"/>
    </source>
</evidence>
<dbReference type="PROSITE" id="PS51698">
    <property type="entry name" value="U_BOX"/>
    <property type="match status" value="1"/>
</dbReference>
<dbReference type="GO" id="GO:0036503">
    <property type="term" value="P:ERAD pathway"/>
    <property type="evidence" value="ECO:0007669"/>
    <property type="project" value="InterPro"/>
</dbReference>
<keyword evidence="8" id="KW-0597">Phosphoprotein</keyword>
<evidence type="ECO:0000313" key="18">
    <source>
        <dbReference type="EMBL" id="OXA58578.1"/>
    </source>
</evidence>
<dbReference type="GO" id="GO:0006511">
    <property type="term" value="P:ubiquitin-dependent protein catabolic process"/>
    <property type="evidence" value="ECO:0007669"/>
    <property type="project" value="InterPro"/>
</dbReference>
<keyword evidence="12" id="KW-0539">Nucleus</keyword>
<evidence type="ECO:0000256" key="1">
    <source>
        <dbReference type="ARBA" id="ARBA00000900"/>
    </source>
</evidence>
<evidence type="ECO:0000259" key="17">
    <source>
        <dbReference type="PROSITE" id="PS51698"/>
    </source>
</evidence>
<reference evidence="18 19" key="1">
    <citation type="submission" date="2015-12" db="EMBL/GenBank/DDBJ databases">
        <title>The genome of Folsomia candida.</title>
        <authorList>
            <person name="Faddeeva A."/>
            <person name="Derks M.F."/>
            <person name="Anvar Y."/>
            <person name="Smit S."/>
            <person name="Van Straalen N."/>
            <person name="Roelofs D."/>
        </authorList>
    </citation>
    <scope>NUCLEOTIDE SEQUENCE [LARGE SCALE GENOMIC DNA]</scope>
    <source>
        <strain evidence="18 19">VU population</strain>
        <tissue evidence="18">Whole body</tissue>
    </source>
</reference>
<dbReference type="SMART" id="SM00504">
    <property type="entry name" value="Ubox"/>
    <property type="match status" value="1"/>
</dbReference>
<dbReference type="PANTHER" id="PTHR13931:SF2">
    <property type="entry name" value="UBIQUITIN CONJUGATION FACTOR E4 B"/>
    <property type="match status" value="1"/>
</dbReference>
<dbReference type="FunFam" id="3.30.40.10:FF:000060">
    <property type="entry name" value="ubiquitin conjugation factor E4 B"/>
    <property type="match status" value="1"/>
</dbReference>
<organism evidence="18 19">
    <name type="scientific">Folsomia candida</name>
    <name type="common">Springtail</name>
    <dbReference type="NCBI Taxonomy" id="158441"/>
    <lineage>
        <taxon>Eukaryota</taxon>
        <taxon>Metazoa</taxon>
        <taxon>Ecdysozoa</taxon>
        <taxon>Arthropoda</taxon>
        <taxon>Hexapoda</taxon>
        <taxon>Collembola</taxon>
        <taxon>Entomobryomorpha</taxon>
        <taxon>Isotomoidea</taxon>
        <taxon>Isotomidae</taxon>
        <taxon>Proisotominae</taxon>
        <taxon>Folsomia</taxon>
    </lineage>
</organism>
<keyword evidence="19" id="KW-1185">Reference proteome</keyword>
<dbReference type="OrthoDB" id="20295at2759"/>
<evidence type="ECO:0000256" key="10">
    <source>
        <dbReference type="ARBA" id="ARBA00022786"/>
    </source>
</evidence>
<dbReference type="AlphaFoldDB" id="A0A226EN05"/>
<comment type="pathway">
    <text evidence="4">Protein modification; protein ubiquitination.</text>
</comment>
<dbReference type="CDD" id="cd16658">
    <property type="entry name" value="RING-Ubox_UBE4B"/>
    <property type="match status" value="1"/>
</dbReference>
<accession>A0A226EN05</accession>
<evidence type="ECO:0000256" key="6">
    <source>
        <dbReference type="ARBA" id="ARBA00012483"/>
    </source>
</evidence>
<feature type="domain" description="U-box" evidence="17">
    <location>
        <begin position="895"/>
        <end position="968"/>
    </location>
</feature>
<comment type="catalytic activity">
    <reaction evidence="1">
        <text>S-ubiquitinyl-[E2 ubiquitin-conjugating enzyme]-L-cysteine + [acceptor protein]-L-lysine = [E2 ubiquitin-conjugating enzyme]-L-cysteine + N(6)-ubiquitinyl-[acceptor protein]-L-lysine.</text>
        <dbReference type="EC" id="2.3.2.27"/>
    </reaction>
</comment>
<evidence type="ECO:0000256" key="5">
    <source>
        <dbReference type="ARBA" id="ARBA00007434"/>
    </source>
</evidence>
<evidence type="ECO:0000256" key="2">
    <source>
        <dbReference type="ARBA" id="ARBA00004123"/>
    </source>
</evidence>
<evidence type="ECO:0000256" key="9">
    <source>
        <dbReference type="ARBA" id="ARBA00022679"/>
    </source>
</evidence>
<comment type="function">
    <text evidence="13">Ubiquitin-protein ligase that probably functions as an E3 ligase in conjunction with specific E1 and E2 ligases. May also function as an E4 ligase mediating the assembly of polyubiquitin chains on substrates ubiquitinated by another E3 ubiquitin ligase. May regulate myosin assembly in striated muscles together with STUB1 and VCP/p97 by targeting myosin chaperone UNC45B for proteasomal degradation.</text>
</comment>
<gene>
    <name evidence="18" type="ORF">Fcan01_07728</name>
</gene>
<evidence type="ECO:0000256" key="15">
    <source>
        <dbReference type="ARBA" id="ARBA00081821"/>
    </source>
</evidence>
<dbReference type="SUPFAM" id="SSF57850">
    <property type="entry name" value="RING/U-box"/>
    <property type="match status" value="1"/>
</dbReference>
<evidence type="ECO:0000256" key="8">
    <source>
        <dbReference type="ARBA" id="ARBA00022553"/>
    </source>
</evidence>
<comment type="subcellular location">
    <subcellularLocation>
        <location evidence="3">Cytoplasm</location>
    </subcellularLocation>
    <subcellularLocation>
        <location evidence="2">Nucleus</location>
    </subcellularLocation>
</comment>
<proteinExistence type="inferred from homology"/>
<dbReference type="EMBL" id="LNIX01000003">
    <property type="protein sequence ID" value="OXA58578.1"/>
    <property type="molecule type" value="Genomic_DNA"/>
</dbReference>
<dbReference type="GO" id="GO:0005737">
    <property type="term" value="C:cytoplasm"/>
    <property type="evidence" value="ECO:0007669"/>
    <property type="project" value="UniProtKB-SubCell"/>
</dbReference>
<keyword evidence="9" id="KW-0808">Transferase</keyword>
<evidence type="ECO:0000256" key="11">
    <source>
        <dbReference type="ARBA" id="ARBA00022990"/>
    </source>
</evidence>
<dbReference type="GO" id="GO:0005634">
    <property type="term" value="C:nucleus"/>
    <property type="evidence" value="ECO:0007669"/>
    <property type="project" value="UniProtKB-SubCell"/>
</dbReference>
<dbReference type="Pfam" id="PF04564">
    <property type="entry name" value="U-box"/>
    <property type="match status" value="1"/>
</dbReference>
<evidence type="ECO:0000256" key="13">
    <source>
        <dbReference type="ARBA" id="ARBA00056267"/>
    </source>
</evidence>
<dbReference type="InterPro" id="IPR045132">
    <property type="entry name" value="UBE4"/>
</dbReference>
<keyword evidence="7" id="KW-0963">Cytoplasm</keyword>
<name>A0A226EN05_FOLCA</name>
<sequence>MSNQGTSDPVKILEDVFNVKITPSSTQATFPPNLPSIHDQIQSSTGVGLGVDFRNLVPSICFEIVSQHVEGRLRDIKYTGNDSDVKLKDINSFMTYWFLDTLDRAYLEERNYPKKYQVPETHQLLHDIRQNCTDFIGLVLQGAFGERSVSNSPLVIPLIKDTVPTGLLHDLAVKHYKEYNSFKQIFIPVLRGLWQKMRSGSLSDNQHRPPLMALEHLCEIRIALEGGSVRPFAQLISELENFIPEPQTRAVGHEVCRLSYLGPYFGVSVLLDDDPQLAEQFFSGEAQPSFNTALQNELEFTRRSLHKITHGILSNQGSRDICIKYLAEVLRRNSGRTKMQSDRREICSDGPMLNYLSVLQLLSFKVKLDKIDPYYPFHPNSLVELKSDTRIKGETKELEDWIASLANGNHSWTEPKFPTICWFLTLQAHHVALIPCFSTYQRIIRQMRELQKMLAELIATEQTWKNGPLAERNKKLIKRWKQEVKLMVQAKQGLDVVVLHEEFIRRSLMFYSNVAEYLNSVVMPGLSPGDTPNLPLTNEVPPVFAYLPEWYVEDIAEFLLFTLQYSTVIVAGGLDNSMILWLLMMLCTPHYMRNPYLAAKLVEVLFVINPQVQGDRTSMLYGKIMAHPIAELYLPSSLMKFYTDVETTGASSEFYDKFTIRYHISIILKTMWASPVHRRALVQESGSGKQFVRFINMLMNDTTFLLDESLDSLKRIHEVQDQQNNVTEWAALSQETQQNRIRQLQTDERQCRSYLTLARETVDMFHYLTEEIIEPFLRPELVDRLSAMLNFNLTQLTGSKCKNLKVKNGEKYTWEPRRLLSQLVDIYLHLDCDKFAAALAGDERSFTKELFEEAASIMEKRSIKNESQLSQFRSLSQRAQNIAVQNFRKETDYSDAPDEFRDPLMDTLMEDPVLLPSGKVMDRSVIRRHLLNSNTDPFNRQPLSEDMLQNATELKQKILEWKTKKDTGEK</sequence>
<evidence type="ECO:0000256" key="14">
    <source>
        <dbReference type="ARBA" id="ARBA00072779"/>
    </source>
</evidence>
<protein>
    <recommendedName>
        <fullName evidence="14">Ubiquitin conjugation factor E4 B</fullName>
        <ecNumber evidence="6">2.3.2.27</ecNumber>
    </recommendedName>
    <alternativeName>
        <fullName evidence="16">RING-type E3 ubiquitin transferase E4 B</fullName>
    </alternativeName>
    <alternativeName>
        <fullName evidence="15">Ubiquitin fusion degradation protein 2</fullName>
    </alternativeName>
</protein>
<keyword evidence="11" id="KW-0007">Acetylation</keyword>
<dbReference type="GO" id="GO:0034450">
    <property type="term" value="F:ubiquitin-ubiquitin ligase activity"/>
    <property type="evidence" value="ECO:0007669"/>
    <property type="project" value="InterPro"/>
</dbReference>
<dbReference type="PANTHER" id="PTHR13931">
    <property type="entry name" value="UBIQUITINATION FACTOR E4"/>
    <property type="match status" value="1"/>
</dbReference>
<comment type="similarity">
    <text evidence="5">Belongs to the ubiquitin conjugation factor E4 family.</text>
</comment>
<dbReference type="OMA" id="SNAFMTN"/>
<dbReference type="UniPathway" id="UPA00143"/>
<dbReference type="STRING" id="158441.A0A226EN05"/>
<evidence type="ECO:0000256" key="16">
    <source>
        <dbReference type="ARBA" id="ARBA00083610"/>
    </source>
</evidence>
<dbReference type="Proteomes" id="UP000198287">
    <property type="component" value="Unassembled WGS sequence"/>
</dbReference>
<comment type="caution">
    <text evidence="18">The sequence shown here is derived from an EMBL/GenBank/DDBJ whole genome shotgun (WGS) entry which is preliminary data.</text>
</comment>
<dbReference type="InterPro" id="IPR013083">
    <property type="entry name" value="Znf_RING/FYVE/PHD"/>
</dbReference>
<evidence type="ECO:0000256" key="4">
    <source>
        <dbReference type="ARBA" id="ARBA00004906"/>
    </source>
</evidence>
<dbReference type="InterPro" id="IPR003613">
    <property type="entry name" value="Ubox_domain"/>
</dbReference>
<dbReference type="Pfam" id="PF10408">
    <property type="entry name" value="Ufd2P_core"/>
    <property type="match status" value="1"/>
</dbReference>
<dbReference type="InterPro" id="IPR019474">
    <property type="entry name" value="Ub_conjug_fac_E4_core"/>
</dbReference>
<evidence type="ECO:0000256" key="7">
    <source>
        <dbReference type="ARBA" id="ARBA00022490"/>
    </source>
</evidence>
<evidence type="ECO:0000256" key="12">
    <source>
        <dbReference type="ARBA" id="ARBA00023242"/>
    </source>
</evidence>
<dbReference type="GO" id="GO:0000209">
    <property type="term" value="P:protein polyubiquitination"/>
    <property type="evidence" value="ECO:0007669"/>
    <property type="project" value="TreeGrafter"/>
</dbReference>
<keyword evidence="10" id="KW-0833">Ubl conjugation pathway</keyword>